<proteinExistence type="inferred from homology"/>
<dbReference type="RefSeq" id="WP_160202257.1">
    <property type="nucleotide sequence ID" value="NZ_QXWK01000017.1"/>
</dbReference>
<dbReference type="PANTHER" id="PTHR32024:SF2">
    <property type="entry name" value="TRK SYSTEM POTASSIUM UPTAKE PROTEIN TRKG-RELATED"/>
    <property type="match status" value="1"/>
</dbReference>
<feature type="binding site" evidence="12">
    <location>
        <position position="113"/>
    </location>
    <ligand>
        <name>K(+)</name>
        <dbReference type="ChEBI" id="CHEBI:29103"/>
    </ligand>
</feature>
<dbReference type="InterPro" id="IPR004772">
    <property type="entry name" value="TrkH"/>
</dbReference>
<keyword evidence="4" id="KW-1003">Cell membrane</keyword>
<evidence type="ECO:0000256" key="10">
    <source>
        <dbReference type="ARBA" id="ARBA00023065"/>
    </source>
</evidence>
<evidence type="ECO:0000256" key="8">
    <source>
        <dbReference type="ARBA" id="ARBA00022958"/>
    </source>
</evidence>
<dbReference type="InterPro" id="IPR003445">
    <property type="entry name" value="Cat_transpt"/>
</dbReference>
<evidence type="ECO:0000256" key="11">
    <source>
        <dbReference type="ARBA" id="ARBA00023136"/>
    </source>
</evidence>
<keyword evidence="7 13" id="KW-0812">Transmembrane</keyword>
<feature type="transmembrane region" description="Helical" evidence="13">
    <location>
        <begin position="422"/>
        <end position="443"/>
    </location>
</feature>
<keyword evidence="9 13" id="KW-1133">Transmembrane helix</keyword>
<organism evidence="14 15">
    <name type="scientific">Anaerotruncus colihominis</name>
    <dbReference type="NCBI Taxonomy" id="169435"/>
    <lineage>
        <taxon>Bacteria</taxon>
        <taxon>Bacillati</taxon>
        <taxon>Bacillota</taxon>
        <taxon>Clostridia</taxon>
        <taxon>Eubacteriales</taxon>
        <taxon>Oscillospiraceae</taxon>
        <taxon>Anaerotruncus</taxon>
    </lineage>
</organism>
<keyword evidence="5" id="KW-0997">Cell inner membrane</keyword>
<evidence type="ECO:0000313" key="14">
    <source>
        <dbReference type="EMBL" id="NBH61980.1"/>
    </source>
</evidence>
<evidence type="ECO:0000256" key="3">
    <source>
        <dbReference type="ARBA" id="ARBA00022448"/>
    </source>
</evidence>
<evidence type="ECO:0000256" key="9">
    <source>
        <dbReference type="ARBA" id="ARBA00022989"/>
    </source>
</evidence>
<feature type="binding site" evidence="12">
    <location>
        <position position="318"/>
    </location>
    <ligand>
        <name>K(+)</name>
        <dbReference type="ChEBI" id="CHEBI:29103"/>
    </ligand>
</feature>
<feature type="transmembrane region" description="Helical" evidence="13">
    <location>
        <begin position="276"/>
        <end position="293"/>
    </location>
</feature>
<dbReference type="PANTHER" id="PTHR32024">
    <property type="entry name" value="TRK SYSTEM POTASSIUM UPTAKE PROTEIN TRKG-RELATED"/>
    <property type="match status" value="1"/>
</dbReference>
<dbReference type="Proteomes" id="UP000446866">
    <property type="component" value="Unassembled WGS sequence"/>
</dbReference>
<evidence type="ECO:0000256" key="1">
    <source>
        <dbReference type="ARBA" id="ARBA00004429"/>
    </source>
</evidence>
<feature type="transmembrane region" description="Helical" evidence="13">
    <location>
        <begin position="72"/>
        <end position="93"/>
    </location>
</feature>
<dbReference type="GO" id="GO:0015379">
    <property type="term" value="F:potassium:chloride symporter activity"/>
    <property type="evidence" value="ECO:0007669"/>
    <property type="project" value="InterPro"/>
</dbReference>
<feature type="transmembrane region" description="Helical" evidence="13">
    <location>
        <begin position="39"/>
        <end position="60"/>
    </location>
</feature>
<feature type="binding site" evidence="12">
    <location>
        <position position="114"/>
    </location>
    <ligand>
        <name>K(+)</name>
        <dbReference type="ChEBI" id="CHEBI:29103"/>
    </ligand>
</feature>
<evidence type="ECO:0000313" key="15">
    <source>
        <dbReference type="Proteomes" id="UP000446866"/>
    </source>
</evidence>
<dbReference type="EMBL" id="QXWK01000017">
    <property type="protein sequence ID" value="NBH61980.1"/>
    <property type="molecule type" value="Genomic_DNA"/>
</dbReference>
<feature type="transmembrane region" description="Helical" evidence="13">
    <location>
        <begin position="138"/>
        <end position="165"/>
    </location>
</feature>
<keyword evidence="12" id="KW-0479">Metal-binding</keyword>
<comment type="similarity">
    <text evidence="2">Belongs to the TrkH potassium transport family.</text>
</comment>
<feature type="transmembrane region" description="Helical" evidence="13">
    <location>
        <begin position="238"/>
        <end position="256"/>
    </location>
</feature>
<feature type="transmembrane region" description="Helical" evidence="13">
    <location>
        <begin position="335"/>
        <end position="357"/>
    </location>
</feature>
<evidence type="ECO:0000256" key="12">
    <source>
        <dbReference type="PIRSR" id="PIRSR006247-1"/>
    </source>
</evidence>
<keyword evidence="8 12" id="KW-0630">Potassium</keyword>
<comment type="caution">
    <text evidence="14">The sequence shown here is derived from an EMBL/GenBank/DDBJ whole genome shotgun (WGS) entry which is preliminary data.</text>
</comment>
<accession>A0A845QIM1</accession>
<evidence type="ECO:0000256" key="5">
    <source>
        <dbReference type="ARBA" id="ARBA00022519"/>
    </source>
</evidence>
<comment type="subcellular location">
    <subcellularLocation>
        <location evidence="1">Cell inner membrane</location>
        <topology evidence="1">Multi-pass membrane protein</topology>
    </subcellularLocation>
</comment>
<evidence type="ECO:0000256" key="2">
    <source>
        <dbReference type="ARBA" id="ARBA00009137"/>
    </source>
</evidence>
<dbReference type="AlphaFoldDB" id="A0A845QIM1"/>
<evidence type="ECO:0000256" key="6">
    <source>
        <dbReference type="ARBA" id="ARBA00022538"/>
    </source>
</evidence>
<feature type="binding site" evidence="12">
    <location>
        <position position="435"/>
    </location>
    <ligand>
        <name>K(+)</name>
        <dbReference type="ChEBI" id="CHEBI:29103"/>
    </ligand>
</feature>
<gene>
    <name evidence="14" type="ORF">D0435_09985</name>
</gene>
<keyword evidence="6" id="KW-0633">Potassium transport</keyword>
<sequence length="488" mass="53646">MTVNFNSVIRMMGMLLLVLGVAFLPAFVVALIYHEGTAAKSFLTTMFPCFLLGFILIKTFRPSLIRPKARDGFLIVSLCWLTASLIGAVPLWISGSVSDYIDAFFEICSGFSTTGSSILTDIESLPKSILFWRSFTHWLGGMGIIVFAMALLPSIGVGGQLIASAETPGPSLDKIAPRFSDTAKNLYLIYLLFTAVETLLLLFGGLSFFDALVHTFGTVGTGGFSSYNSSVAQFTSPYVQWVIIIFMVLCGINFNLYFIMMKHGIKRVFRDSELRIYLLLIGVVTAFIVINLLTSGTYQNVGDCIRDSAFQVTSIITTTGYATADYDIWPTFSRMLIFLLMLTGACSSSTGGGVKIIRILVSLKLIRRGVSLKLHPSRVITVTLNKREIPTDMATGIANFVFFYIFVVFTGSLLISLNGFDLMTTISSVLTCVGNVGPGFNLIGPSMNFSMFNDFSKMILSLLMIAGRLELFTFFMLLSPHYWNSNKA</sequence>
<protein>
    <submittedName>
        <fullName evidence="14">TrkH family potassium uptake protein</fullName>
    </submittedName>
</protein>
<keyword evidence="11 13" id="KW-0472">Membrane</keyword>
<reference evidence="14 15" key="1">
    <citation type="submission" date="2018-08" db="EMBL/GenBank/DDBJ databases">
        <title>Murine metabolic-syndrome-specific gut microbial biobank.</title>
        <authorList>
            <person name="Liu C."/>
        </authorList>
    </citation>
    <scope>NUCLEOTIDE SEQUENCE [LARGE SCALE GENOMIC DNA]</scope>
    <source>
        <strain evidence="14 15">28</strain>
    </source>
</reference>
<keyword evidence="15" id="KW-1185">Reference proteome</keyword>
<dbReference type="Pfam" id="PF02386">
    <property type="entry name" value="TrkH"/>
    <property type="match status" value="1"/>
</dbReference>
<feature type="transmembrane region" description="Helical" evidence="13">
    <location>
        <begin position="12"/>
        <end position="33"/>
    </location>
</feature>
<keyword evidence="10" id="KW-0406">Ion transport</keyword>
<dbReference type="PIRSF" id="PIRSF006247">
    <property type="entry name" value="TrkH"/>
    <property type="match status" value="1"/>
</dbReference>
<feature type="binding site" evidence="12">
    <location>
        <position position="222"/>
    </location>
    <ligand>
        <name>K(+)</name>
        <dbReference type="ChEBI" id="CHEBI:29103"/>
    </ligand>
</feature>
<feature type="transmembrane region" description="Helical" evidence="13">
    <location>
        <begin position="186"/>
        <end position="209"/>
    </location>
</feature>
<evidence type="ECO:0000256" key="7">
    <source>
        <dbReference type="ARBA" id="ARBA00022692"/>
    </source>
</evidence>
<feature type="transmembrane region" description="Helical" evidence="13">
    <location>
        <begin position="396"/>
        <end position="416"/>
    </location>
</feature>
<dbReference type="GO" id="GO:0005886">
    <property type="term" value="C:plasma membrane"/>
    <property type="evidence" value="ECO:0007669"/>
    <property type="project" value="UniProtKB-SubCell"/>
</dbReference>
<feature type="binding site" evidence="12">
    <location>
        <position position="436"/>
    </location>
    <ligand>
        <name>K(+)</name>
        <dbReference type="ChEBI" id="CHEBI:29103"/>
    </ligand>
</feature>
<dbReference type="GO" id="GO:0046872">
    <property type="term" value="F:metal ion binding"/>
    <property type="evidence" value="ECO:0007669"/>
    <property type="project" value="UniProtKB-KW"/>
</dbReference>
<evidence type="ECO:0000256" key="4">
    <source>
        <dbReference type="ARBA" id="ARBA00022475"/>
    </source>
</evidence>
<name>A0A845QIM1_9FIRM</name>
<feature type="binding site" evidence="12">
    <location>
        <position position="319"/>
    </location>
    <ligand>
        <name>K(+)</name>
        <dbReference type="ChEBI" id="CHEBI:29103"/>
    </ligand>
</feature>
<keyword evidence="3" id="KW-0813">Transport</keyword>
<feature type="transmembrane region" description="Helical" evidence="13">
    <location>
        <begin position="455"/>
        <end position="478"/>
    </location>
</feature>
<evidence type="ECO:0000256" key="13">
    <source>
        <dbReference type="SAM" id="Phobius"/>
    </source>
</evidence>